<evidence type="ECO:0000313" key="2">
    <source>
        <dbReference type="EMBL" id="ORZ36689.1"/>
    </source>
</evidence>
<keyword evidence="3" id="KW-1185">Reference proteome</keyword>
<gene>
    <name evidence="2" type="ORF">BCR44DRAFT_38470</name>
</gene>
<dbReference type="EMBL" id="MCFL01000016">
    <property type="protein sequence ID" value="ORZ36689.1"/>
    <property type="molecule type" value="Genomic_DNA"/>
</dbReference>
<feature type="compositionally biased region" description="Basic and acidic residues" evidence="1">
    <location>
        <begin position="137"/>
        <end position="151"/>
    </location>
</feature>
<comment type="caution">
    <text evidence="2">The sequence shown here is derived from an EMBL/GenBank/DDBJ whole genome shotgun (WGS) entry which is preliminary data.</text>
</comment>
<organism evidence="2 3">
    <name type="scientific">Catenaria anguillulae PL171</name>
    <dbReference type="NCBI Taxonomy" id="765915"/>
    <lineage>
        <taxon>Eukaryota</taxon>
        <taxon>Fungi</taxon>
        <taxon>Fungi incertae sedis</taxon>
        <taxon>Blastocladiomycota</taxon>
        <taxon>Blastocladiomycetes</taxon>
        <taxon>Blastocladiales</taxon>
        <taxon>Catenariaceae</taxon>
        <taxon>Catenaria</taxon>
    </lineage>
</organism>
<protein>
    <submittedName>
        <fullName evidence="2">Uncharacterized protein</fullName>
    </submittedName>
</protein>
<reference evidence="2 3" key="1">
    <citation type="submission" date="2016-07" db="EMBL/GenBank/DDBJ databases">
        <title>Pervasive Adenine N6-methylation of Active Genes in Fungi.</title>
        <authorList>
            <consortium name="DOE Joint Genome Institute"/>
            <person name="Mondo S.J."/>
            <person name="Dannebaum R.O."/>
            <person name="Kuo R.C."/>
            <person name="Labutti K."/>
            <person name="Haridas S."/>
            <person name="Kuo A."/>
            <person name="Salamov A."/>
            <person name="Ahrendt S.R."/>
            <person name="Lipzen A."/>
            <person name="Sullivan W."/>
            <person name="Andreopoulos W.B."/>
            <person name="Clum A."/>
            <person name="Lindquist E."/>
            <person name="Daum C."/>
            <person name="Ramamoorthy G.K."/>
            <person name="Gryganskyi A."/>
            <person name="Culley D."/>
            <person name="Magnuson J.K."/>
            <person name="James T.Y."/>
            <person name="O'Malley M.A."/>
            <person name="Stajich J.E."/>
            <person name="Spatafora J.W."/>
            <person name="Visel A."/>
            <person name="Grigoriev I.V."/>
        </authorList>
    </citation>
    <scope>NUCLEOTIDE SEQUENCE [LARGE SCALE GENOMIC DNA]</scope>
    <source>
        <strain evidence="2 3">PL171</strain>
    </source>
</reference>
<feature type="compositionally biased region" description="Low complexity" evidence="1">
    <location>
        <begin position="1"/>
        <end position="14"/>
    </location>
</feature>
<feature type="compositionally biased region" description="Basic residues" evidence="1">
    <location>
        <begin position="116"/>
        <end position="127"/>
    </location>
</feature>
<feature type="compositionally biased region" description="Low complexity" evidence="1">
    <location>
        <begin position="99"/>
        <end position="111"/>
    </location>
</feature>
<evidence type="ECO:0000313" key="3">
    <source>
        <dbReference type="Proteomes" id="UP000193411"/>
    </source>
</evidence>
<feature type="region of interest" description="Disordered" evidence="1">
    <location>
        <begin position="167"/>
        <end position="195"/>
    </location>
</feature>
<feature type="compositionally biased region" description="Polar residues" evidence="1">
    <location>
        <begin position="59"/>
        <end position="73"/>
    </location>
</feature>
<dbReference type="AlphaFoldDB" id="A0A1Y2HQ68"/>
<proteinExistence type="predicted"/>
<evidence type="ECO:0000256" key="1">
    <source>
        <dbReference type="SAM" id="MobiDB-lite"/>
    </source>
</evidence>
<dbReference type="Proteomes" id="UP000193411">
    <property type="component" value="Unassembled WGS sequence"/>
</dbReference>
<feature type="region of interest" description="Disordered" evidence="1">
    <location>
        <begin position="1"/>
        <end position="151"/>
    </location>
</feature>
<accession>A0A1Y2HQ68</accession>
<name>A0A1Y2HQ68_9FUNG</name>
<sequence>MLGLGSSKSKSNPKSRSDVDTHGYHPVYRQETAYMYDPTRDPARASTATRQGYGYGHNASPTAASHTVLQRDTSYAGRRGRSSLLHPTGSGSYRRDRSSSTSSSSSTSTSSDYDHRHRTSHGRRHRYPVTQQYPDYRLYHEAPRTFQSESERRRFIAQQEYERELRERRRRDEMYRGQSEQQQREQLAGHRGGGGGWGAKVAGMANRVTGTVTVRPFAVDIEAQFMMLIVVVSHKM</sequence>